<organism evidence="1 2">
    <name type="scientific">Datura stramonium</name>
    <name type="common">Jimsonweed</name>
    <name type="synonym">Common thornapple</name>
    <dbReference type="NCBI Taxonomy" id="4076"/>
    <lineage>
        <taxon>Eukaryota</taxon>
        <taxon>Viridiplantae</taxon>
        <taxon>Streptophyta</taxon>
        <taxon>Embryophyta</taxon>
        <taxon>Tracheophyta</taxon>
        <taxon>Spermatophyta</taxon>
        <taxon>Magnoliopsida</taxon>
        <taxon>eudicotyledons</taxon>
        <taxon>Gunneridae</taxon>
        <taxon>Pentapetalae</taxon>
        <taxon>asterids</taxon>
        <taxon>lamiids</taxon>
        <taxon>Solanales</taxon>
        <taxon>Solanaceae</taxon>
        <taxon>Solanoideae</taxon>
        <taxon>Datureae</taxon>
        <taxon>Datura</taxon>
    </lineage>
</organism>
<dbReference type="EMBL" id="JACEIK010002180">
    <property type="protein sequence ID" value="MCD9559628.1"/>
    <property type="molecule type" value="Genomic_DNA"/>
</dbReference>
<gene>
    <name evidence="1" type="ORF">HAX54_017759</name>
</gene>
<sequence length="216" mass="24468">VLHVMREGNQLVDHLKNNALEHGDIIQDEDDRANFLFNNFIDIWVMKFRTWEAWLDAFYLCIKLKLGRGKMMLSWTNFNLSSSLKFRPAVGGDYLGYNLDGKKIPTFPGCCGEIGIVDGLNLIDWRYKGSRRFGTHIIWCADDPTHLGNDLALAWLEANCADKAVSLPVVLAQLRDRTNEGRKCVHKARNLSAVRNQLCDRAAEGRECAVKAMSLV</sequence>
<dbReference type="Proteomes" id="UP000823775">
    <property type="component" value="Unassembled WGS sequence"/>
</dbReference>
<accession>A0ABS8UMS4</accession>
<evidence type="ECO:0000313" key="2">
    <source>
        <dbReference type="Proteomes" id="UP000823775"/>
    </source>
</evidence>
<feature type="non-terminal residue" evidence="1">
    <location>
        <position position="1"/>
    </location>
</feature>
<name>A0ABS8UMS4_DATST</name>
<proteinExistence type="predicted"/>
<keyword evidence="2" id="KW-1185">Reference proteome</keyword>
<reference evidence="1 2" key="1">
    <citation type="journal article" date="2021" name="BMC Genomics">
        <title>Datura genome reveals duplications of psychoactive alkaloid biosynthetic genes and high mutation rate following tissue culture.</title>
        <authorList>
            <person name="Rajewski A."/>
            <person name="Carter-House D."/>
            <person name="Stajich J."/>
            <person name="Litt A."/>
        </authorList>
    </citation>
    <scope>NUCLEOTIDE SEQUENCE [LARGE SCALE GENOMIC DNA]</scope>
    <source>
        <strain evidence="1">AR-01</strain>
    </source>
</reference>
<comment type="caution">
    <text evidence="1">The sequence shown here is derived from an EMBL/GenBank/DDBJ whole genome shotgun (WGS) entry which is preliminary data.</text>
</comment>
<evidence type="ECO:0008006" key="3">
    <source>
        <dbReference type="Google" id="ProtNLM"/>
    </source>
</evidence>
<protein>
    <recommendedName>
        <fullName evidence="3">RNase H type-1 domain-containing protein</fullName>
    </recommendedName>
</protein>
<evidence type="ECO:0000313" key="1">
    <source>
        <dbReference type="EMBL" id="MCD9559628.1"/>
    </source>
</evidence>